<evidence type="ECO:0000313" key="3">
    <source>
        <dbReference type="Proteomes" id="UP000193553"/>
    </source>
</evidence>
<organism evidence="2 3">
    <name type="scientific">Bradyrhizobium canariense</name>
    <dbReference type="NCBI Taxonomy" id="255045"/>
    <lineage>
        <taxon>Bacteria</taxon>
        <taxon>Pseudomonadati</taxon>
        <taxon>Pseudomonadota</taxon>
        <taxon>Alphaproteobacteria</taxon>
        <taxon>Hyphomicrobiales</taxon>
        <taxon>Nitrobacteraceae</taxon>
        <taxon>Bradyrhizobium</taxon>
    </lineage>
</organism>
<dbReference type="Gene3D" id="3.90.1720.10">
    <property type="entry name" value="endopeptidase domain like (from Nostoc punctiforme)"/>
    <property type="match status" value="1"/>
</dbReference>
<gene>
    <name evidence="2" type="ORF">BSZ18_26215</name>
</gene>
<dbReference type="RefSeq" id="WP_018457620.1">
    <property type="nucleotide sequence ID" value="NZ_NAFD01000190.1"/>
</dbReference>
<accession>A0A1X3FID6</accession>
<name>A0A1X3FID6_9BRAD</name>
<proteinExistence type="predicted"/>
<comment type="caution">
    <text evidence="2">The sequence shown here is derived from an EMBL/GenBank/DDBJ whole genome shotgun (WGS) entry which is preliminary data.</text>
</comment>
<evidence type="ECO:0000313" key="2">
    <source>
        <dbReference type="EMBL" id="OSJ05020.1"/>
    </source>
</evidence>
<dbReference type="Proteomes" id="UP000193553">
    <property type="component" value="Unassembled WGS sequence"/>
</dbReference>
<dbReference type="OrthoDB" id="5620138at2"/>
<dbReference type="EMBL" id="NAFI01000183">
    <property type="protein sequence ID" value="OSJ05020.1"/>
    <property type="molecule type" value="Genomic_DNA"/>
</dbReference>
<feature type="region of interest" description="Disordered" evidence="1">
    <location>
        <begin position="555"/>
        <end position="575"/>
    </location>
</feature>
<dbReference type="AlphaFoldDB" id="A0A1X3FID6"/>
<evidence type="ECO:0008006" key="4">
    <source>
        <dbReference type="Google" id="ProtNLM"/>
    </source>
</evidence>
<evidence type="ECO:0000256" key="1">
    <source>
        <dbReference type="SAM" id="MobiDB-lite"/>
    </source>
</evidence>
<sequence length="575" mass="62003">MLRPKHWIWVFIVSAGIFGTKAHADDTVVRSFTGGSAASMVGIVPASEDVELAGPQALSADGQGNLFLLDQINGRIIQFDPKQPNSDPDVLKMPKDVQPTDLVVHDDDIMVWDGGVRTLKAAPGQSTRGLGGDVIQLEEVSSRGADDQVAVSAFAQMGSQAPGSAADLLDQNTRAAIIRTTRQPDRQYVASRSKGSVIADIIPDKGNASVRVEIQTMVTNETIGQLGLRVRNQLGTVEFLEIDNSDRFYVLAEDVPPSGKNASTFVARYAANGRLEGIYELPLENTPLTRRFVTVSGSGDVYFLRTKPDGIEVIGVGFRPLTNASIIDVRPSRTTTAPAPQSGVKFDASAAVRPSNRQQAIETAFAFEGIQWKLTQANYGNDPDSQCSGFSRVRRPWYLQGKVNQEVRGVPYCWGCHGSLANFRQRIESGTLAGNVCTRNAPRPDVAGVDCSAFVSAAWGLSVHYTTAAIPAIAAPVANPWDLRPGDALNKPGSHVMLFLRFTPDRKAEVMESSTGGCNGRVCRNVYPLASLLARGYVPVRFRAFADDQTTVSAGAYQEQTEQPPAGRKTAGKRR</sequence>
<protein>
    <recommendedName>
        <fullName evidence="4">NlpC/P60 domain-containing protein</fullName>
    </recommendedName>
</protein>
<dbReference type="SUPFAM" id="SSF101898">
    <property type="entry name" value="NHL repeat"/>
    <property type="match status" value="1"/>
</dbReference>
<reference evidence="2 3" key="1">
    <citation type="submission" date="2017-03" db="EMBL/GenBank/DDBJ databases">
        <title>Whole genome sequences of fourteen strains of Bradyrhizobium canariense and one strain of Bradyrhizobium japonicum isolated from Lupinus (Papilionoideae: Genisteae) species in Algeria.</title>
        <authorList>
            <person name="Crovadore J."/>
            <person name="Chekireb D."/>
            <person name="Brachmann A."/>
            <person name="Chablais R."/>
            <person name="Cochard B."/>
            <person name="Lefort F."/>
        </authorList>
    </citation>
    <scope>NUCLEOTIDE SEQUENCE [LARGE SCALE GENOMIC DNA]</scope>
    <source>
        <strain evidence="2 3">UBMA195</strain>
    </source>
</reference>